<comment type="caution">
    <text evidence="6">The sequence shown here is derived from an EMBL/GenBank/DDBJ whole genome shotgun (WGS) entry which is preliminary data.</text>
</comment>
<dbReference type="GO" id="GO:0042254">
    <property type="term" value="P:ribosome biogenesis"/>
    <property type="evidence" value="ECO:0007669"/>
    <property type="project" value="UniProtKB-KW"/>
</dbReference>
<proteinExistence type="inferred from homology"/>
<keyword evidence="7" id="KW-1185">Reference proteome</keyword>
<sequence>MSKDFSPDHLDVAAFAKAGALLEGQDPLSMYERLQQEAQAPVQDAAVVTWSAEGEHVAEMGGAGHIWLHLQADCSVPMVCQRCLEVAEIALHAERSFRFVKDEATAEVLDDEAEEDLLAISKDFNLRELIEDELLMELPLVPMHEVCPAVVPMASSDEDFEQAVTEKTNPFAVLAGLRKNGGQD</sequence>
<dbReference type="STRING" id="225991.MA05_15145"/>
<comment type="similarity">
    <text evidence="2">Belongs to the DUF177 domain family.</text>
</comment>
<dbReference type="PANTHER" id="PTHR38099:SF1">
    <property type="entry name" value="LARGE RIBOSOMAL RNA SUBUNIT ACCUMULATION PROTEIN YCED"/>
    <property type="match status" value="1"/>
</dbReference>
<name>A0A014NP83_9BURK</name>
<gene>
    <name evidence="6" type="ORF">AX13_10515</name>
</gene>
<dbReference type="EMBL" id="JBOK01000003">
    <property type="protein sequence ID" value="EXU81228.1"/>
    <property type="molecule type" value="Genomic_DNA"/>
</dbReference>
<dbReference type="Pfam" id="PF02620">
    <property type="entry name" value="YceD"/>
    <property type="match status" value="1"/>
</dbReference>
<dbReference type="InterPro" id="IPR003772">
    <property type="entry name" value="YceD"/>
</dbReference>
<keyword evidence="4" id="KW-0690">Ribosome biogenesis</keyword>
<dbReference type="PATRIC" id="fig|1457173.3.peg.628"/>
<accession>A0A014NP83</accession>
<evidence type="ECO:0000256" key="3">
    <source>
        <dbReference type="ARBA" id="ARBA00015716"/>
    </source>
</evidence>
<dbReference type="AlphaFoldDB" id="A0A014NP83"/>
<dbReference type="RefSeq" id="WP_042411655.1">
    <property type="nucleotide sequence ID" value="NZ_JBOK01000003.1"/>
</dbReference>
<evidence type="ECO:0000313" key="6">
    <source>
        <dbReference type="EMBL" id="EXU81228.1"/>
    </source>
</evidence>
<protein>
    <recommendedName>
        <fullName evidence="3">Large ribosomal RNA subunit accumulation protein YceD</fullName>
    </recommendedName>
    <alternativeName>
        <fullName evidence="5">23S rRNA accumulation protein YceD</fullName>
    </alternativeName>
</protein>
<dbReference type="InterPro" id="IPR039255">
    <property type="entry name" value="YceD_bac"/>
</dbReference>
<evidence type="ECO:0000256" key="1">
    <source>
        <dbReference type="ARBA" id="ARBA00002868"/>
    </source>
</evidence>
<dbReference type="GO" id="GO:0005829">
    <property type="term" value="C:cytosol"/>
    <property type="evidence" value="ECO:0007669"/>
    <property type="project" value="TreeGrafter"/>
</dbReference>
<comment type="function">
    <text evidence="1">Plays a role in synthesis, processing and/or stability of 23S rRNA.</text>
</comment>
<evidence type="ECO:0000256" key="4">
    <source>
        <dbReference type="ARBA" id="ARBA00022517"/>
    </source>
</evidence>
<organism evidence="6 7">
    <name type="scientific">Comamonas aquatica DA1877</name>
    <dbReference type="NCBI Taxonomy" id="1457173"/>
    <lineage>
        <taxon>Bacteria</taxon>
        <taxon>Pseudomonadati</taxon>
        <taxon>Pseudomonadota</taxon>
        <taxon>Betaproteobacteria</taxon>
        <taxon>Burkholderiales</taxon>
        <taxon>Comamonadaceae</taxon>
        <taxon>Comamonas</taxon>
    </lineage>
</organism>
<evidence type="ECO:0000313" key="7">
    <source>
        <dbReference type="Proteomes" id="UP000020766"/>
    </source>
</evidence>
<reference evidence="6 7" key="1">
    <citation type="submission" date="2014-01" db="EMBL/GenBank/DDBJ databases">
        <title>Interspecies Systems Biology Uncovers Metabolites Affecting C. elegans Gene Expression and Life History Traits.</title>
        <authorList>
            <person name="Watson E."/>
            <person name="Macneil L.T."/>
            <person name="Ritter A.D."/>
            <person name="Yilmaz L.S."/>
            <person name="Rosebrock A.P."/>
            <person name="Caudy A.A."/>
            <person name="Walhout A.J."/>
        </authorList>
    </citation>
    <scope>NUCLEOTIDE SEQUENCE [LARGE SCALE GENOMIC DNA]</scope>
    <source>
        <strain evidence="6 7">DA1877</strain>
    </source>
</reference>
<dbReference type="Proteomes" id="UP000020766">
    <property type="component" value="Unassembled WGS sequence"/>
</dbReference>
<evidence type="ECO:0000256" key="2">
    <source>
        <dbReference type="ARBA" id="ARBA00010740"/>
    </source>
</evidence>
<evidence type="ECO:0000256" key="5">
    <source>
        <dbReference type="ARBA" id="ARBA00031841"/>
    </source>
</evidence>
<dbReference type="PANTHER" id="PTHR38099">
    <property type="entry name" value="LARGE RIBOSOMAL RNA SUBUNIT ACCUMULATION PROTEIN YCED"/>
    <property type="match status" value="1"/>
</dbReference>